<dbReference type="OrthoDB" id="425354at2759"/>
<organism evidence="2 3">
    <name type="scientific">Lentinus tigrinus ALCF2SS1-6</name>
    <dbReference type="NCBI Taxonomy" id="1328759"/>
    <lineage>
        <taxon>Eukaryota</taxon>
        <taxon>Fungi</taxon>
        <taxon>Dikarya</taxon>
        <taxon>Basidiomycota</taxon>
        <taxon>Agaricomycotina</taxon>
        <taxon>Agaricomycetes</taxon>
        <taxon>Polyporales</taxon>
        <taxon>Polyporaceae</taxon>
        <taxon>Lentinus</taxon>
    </lineage>
</organism>
<evidence type="ECO:0000256" key="1">
    <source>
        <dbReference type="SAM" id="SignalP"/>
    </source>
</evidence>
<feature type="signal peptide" evidence="1">
    <location>
        <begin position="1"/>
        <end position="27"/>
    </location>
</feature>
<evidence type="ECO:0000313" key="2">
    <source>
        <dbReference type="EMBL" id="RPD57499.1"/>
    </source>
</evidence>
<name>A0A5C2S3R6_9APHY</name>
<dbReference type="AlphaFoldDB" id="A0A5C2S3R6"/>
<protein>
    <submittedName>
        <fullName evidence="2">Uncharacterized protein</fullName>
    </submittedName>
</protein>
<dbReference type="Proteomes" id="UP000313359">
    <property type="component" value="Unassembled WGS sequence"/>
</dbReference>
<sequence length="159" mass="17642">MPCSVPNLTVSHVDIALLFMSLTTVLQLHLSNTGNFSGKFNKSLSEKEQDIFKMQYALPHGPAPRDEQRAPRARLVVEQDRQPAVRHVKADELEAAWLTEGLLPESFVDGTILHTLAQSDLGKGGETWRMEQTWGSESVGGAKRYIRRVYLVGAKGEAI</sequence>
<proteinExistence type="predicted"/>
<keyword evidence="1" id="KW-0732">Signal</keyword>
<keyword evidence="3" id="KW-1185">Reference proteome</keyword>
<reference evidence="2" key="1">
    <citation type="journal article" date="2018" name="Genome Biol. Evol.">
        <title>Genomics and development of Lentinus tigrinus, a white-rot wood-decaying mushroom with dimorphic fruiting bodies.</title>
        <authorList>
            <person name="Wu B."/>
            <person name="Xu Z."/>
            <person name="Knudson A."/>
            <person name="Carlson A."/>
            <person name="Chen N."/>
            <person name="Kovaka S."/>
            <person name="LaButti K."/>
            <person name="Lipzen A."/>
            <person name="Pennachio C."/>
            <person name="Riley R."/>
            <person name="Schakwitz W."/>
            <person name="Umezawa K."/>
            <person name="Ohm R.A."/>
            <person name="Grigoriev I.V."/>
            <person name="Nagy L.G."/>
            <person name="Gibbons J."/>
            <person name="Hibbett D."/>
        </authorList>
    </citation>
    <scope>NUCLEOTIDE SEQUENCE [LARGE SCALE GENOMIC DNA]</scope>
    <source>
        <strain evidence="2">ALCF2SS1-6</strain>
    </source>
</reference>
<feature type="chain" id="PRO_5023127809" evidence="1">
    <location>
        <begin position="28"/>
        <end position="159"/>
    </location>
</feature>
<dbReference type="EMBL" id="ML122280">
    <property type="protein sequence ID" value="RPD57499.1"/>
    <property type="molecule type" value="Genomic_DNA"/>
</dbReference>
<dbReference type="STRING" id="1328759.A0A5C2S3R6"/>
<gene>
    <name evidence="2" type="ORF">L227DRAFT_613518</name>
</gene>
<evidence type="ECO:0000313" key="3">
    <source>
        <dbReference type="Proteomes" id="UP000313359"/>
    </source>
</evidence>
<accession>A0A5C2S3R6</accession>